<accession>A0ABU1G3C3</accession>
<evidence type="ECO:0000313" key="2">
    <source>
        <dbReference type="Proteomes" id="UP001264519"/>
    </source>
</evidence>
<evidence type="ECO:0000313" key="1">
    <source>
        <dbReference type="EMBL" id="MDR5867411.1"/>
    </source>
</evidence>
<protein>
    <recommendedName>
        <fullName evidence="3">Zinc-ribbon domain-containing protein</fullName>
    </recommendedName>
</protein>
<gene>
    <name evidence="1" type="ORF">QC818_11485</name>
</gene>
<sequence>MPLPLDTTTEQRILFSPGPGETWILLCSCGNNEVSRDRHGWTRFHPDFDQNRCRCLACGPEAALDYHADAYRHYRAG</sequence>
<evidence type="ECO:0008006" key="3">
    <source>
        <dbReference type="Google" id="ProtNLM"/>
    </source>
</evidence>
<comment type="caution">
    <text evidence="1">The sequence shown here is derived from an EMBL/GenBank/DDBJ whole genome shotgun (WGS) entry which is preliminary data.</text>
</comment>
<organism evidence="1 2">
    <name type="scientific">Halomonas koreensis</name>
    <dbReference type="NCBI Taxonomy" id="245385"/>
    <lineage>
        <taxon>Bacteria</taxon>
        <taxon>Pseudomonadati</taxon>
        <taxon>Pseudomonadota</taxon>
        <taxon>Gammaproteobacteria</taxon>
        <taxon>Oceanospirillales</taxon>
        <taxon>Halomonadaceae</taxon>
        <taxon>Halomonas</taxon>
    </lineage>
</organism>
<dbReference type="Proteomes" id="UP001264519">
    <property type="component" value="Unassembled WGS sequence"/>
</dbReference>
<reference evidence="1 2" key="1">
    <citation type="submission" date="2023-04" db="EMBL/GenBank/DDBJ databases">
        <title>A long-awaited taxogenomic arrangement of the family Halomonadaceae.</title>
        <authorList>
            <person name="De La Haba R."/>
            <person name="Chuvochina M."/>
            <person name="Wittouck S."/>
            <person name="Arahal D.R."/>
            <person name="Sanchez-Porro C."/>
            <person name="Hugenholtz P."/>
            <person name="Ventosa A."/>
        </authorList>
    </citation>
    <scope>NUCLEOTIDE SEQUENCE [LARGE SCALE GENOMIC DNA]</scope>
    <source>
        <strain evidence="1 2">DSM 23530</strain>
    </source>
</reference>
<keyword evidence="2" id="KW-1185">Reference proteome</keyword>
<dbReference type="EMBL" id="JARWAK010000009">
    <property type="protein sequence ID" value="MDR5867411.1"/>
    <property type="molecule type" value="Genomic_DNA"/>
</dbReference>
<proteinExistence type="predicted"/>
<name>A0ABU1G3C3_9GAMM</name>
<dbReference type="RefSeq" id="WP_309653004.1">
    <property type="nucleotide sequence ID" value="NZ_JARWAK010000009.1"/>
</dbReference>